<keyword evidence="11" id="KW-1185">Reference proteome</keyword>
<dbReference type="EMBL" id="AAQR03077359">
    <property type="status" value="NOT_ANNOTATED_CDS"/>
    <property type="molecule type" value="Genomic_DNA"/>
</dbReference>
<dbReference type="Pfam" id="PF12698">
    <property type="entry name" value="ABC2_membrane_3"/>
    <property type="match status" value="2"/>
</dbReference>
<evidence type="ECO:0000256" key="3">
    <source>
        <dbReference type="ARBA" id="ARBA00022741"/>
    </source>
</evidence>
<accession>H0XNJ0</accession>
<dbReference type="GO" id="GO:0005524">
    <property type="term" value="F:ATP binding"/>
    <property type="evidence" value="ECO:0007669"/>
    <property type="project" value="UniProtKB-KW"/>
</dbReference>
<dbReference type="InterPro" id="IPR013525">
    <property type="entry name" value="ABC2_TM"/>
</dbReference>
<dbReference type="HOGENOM" id="CLU_000604_19_1_1"/>
<dbReference type="EMBL" id="AAQR03077360">
    <property type="status" value="NOT_ANNOTATED_CDS"/>
    <property type="molecule type" value="Genomic_DNA"/>
</dbReference>
<evidence type="ECO:0000256" key="1">
    <source>
        <dbReference type="ARBA" id="ARBA00004141"/>
    </source>
</evidence>
<evidence type="ECO:0000259" key="9">
    <source>
        <dbReference type="PROSITE" id="PS50893"/>
    </source>
</evidence>
<feature type="transmembrane region" description="Helical" evidence="8">
    <location>
        <begin position="984"/>
        <end position="1007"/>
    </location>
</feature>
<evidence type="ECO:0000256" key="8">
    <source>
        <dbReference type="SAM" id="Phobius"/>
    </source>
</evidence>
<feature type="transmembrane region" description="Helical" evidence="8">
    <location>
        <begin position="1141"/>
        <end position="1162"/>
    </location>
</feature>
<keyword evidence="6 8" id="KW-1133">Transmembrane helix</keyword>
<dbReference type="Pfam" id="PF23321">
    <property type="entry name" value="R1_ABCA1"/>
    <property type="match status" value="1"/>
</dbReference>
<feature type="transmembrane region" description="Helical" evidence="8">
    <location>
        <begin position="148"/>
        <end position="181"/>
    </location>
</feature>
<evidence type="ECO:0000313" key="11">
    <source>
        <dbReference type="Proteomes" id="UP000005225"/>
    </source>
</evidence>
<keyword evidence="2 8" id="KW-0812">Transmembrane</keyword>
<dbReference type="Ensembl" id="ENSOGAT00000024814.1">
    <property type="protein sequence ID" value="ENSOGAP00000017681.1"/>
    <property type="gene ID" value="ENSOGAG00000027104.1"/>
</dbReference>
<dbReference type="EMBL" id="AAQR03077353">
    <property type="status" value="NOT_ANNOTATED_CDS"/>
    <property type="molecule type" value="Genomic_DNA"/>
</dbReference>
<name>H0XNJ0_OTOGA</name>
<dbReference type="EMBL" id="AAQR03077355">
    <property type="status" value="NOT_ANNOTATED_CDS"/>
    <property type="molecule type" value="Genomic_DNA"/>
</dbReference>
<reference evidence="10" key="2">
    <citation type="submission" date="2025-08" db="UniProtKB">
        <authorList>
            <consortium name="Ensembl"/>
        </authorList>
    </citation>
    <scope>IDENTIFICATION</scope>
</reference>
<protein>
    <recommendedName>
        <fullName evidence="9">ABC transporter domain-containing protein</fullName>
    </recommendedName>
</protein>
<proteinExistence type="predicted"/>
<dbReference type="GO" id="GO:0140359">
    <property type="term" value="F:ABC-type transporter activity"/>
    <property type="evidence" value="ECO:0007669"/>
    <property type="project" value="InterPro"/>
</dbReference>
<evidence type="ECO:0000256" key="5">
    <source>
        <dbReference type="ARBA" id="ARBA00022967"/>
    </source>
</evidence>
<dbReference type="InterPro" id="IPR056264">
    <property type="entry name" value="R2_ABCA1-4-like"/>
</dbReference>
<dbReference type="PROSITE" id="PS50893">
    <property type="entry name" value="ABC_TRANSPORTER_2"/>
    <property type="match status" value="2"/>
</dbReference>
<dbReference type="InterPro" id="IPR003439">
    <property type="entry name" value="ABC_transporter-like_ATP-bd"/>
</dbReference>
<dbReference type="CDD" id="cd03263">
    <property type="entry name" value="ABC_subfamily_A"/>
    <property type="match status" value="2"/>
</dbReference>
<dbReference type="FunFam" id="3.40.50.300:FF:000327">
    <property type="entry name" value="ATP-binding cassette sub-family A member 3"/>
    <property type="match status" value="1"/>
</dbReference>
<dbReference type="InterPro" id="IPR027417">
    <property type="entry name" value="P-loop_NTPase"/>
</dbReference>
<reference evidence="10" key="3">
    <citation type="submission" date="2025-09" db="UniProtKB">
        <authorList>
            <consortium name="Ensembl"/>
        </authorList>
    </citation>
    <scope>IDENTIFICATION</scope>
</reference>
<feature type="transmembrane region" description="Helical" evidence="8">
    <location>
        <begin position="219"/>
        <end position="238"/>
    </location>
</feature>
<feature type="transmembrane region" description="Helical" evidence="8">
    <location>
        <begin position="934"/>
        <end position="954"/>
    </location>
</feature>
<organism evidence="10 11">
    <name type="scientific">Otolemur garnettii</name>
    <name type="common">Small-eared galago</name>
    <name type="synonym">Garnett's greater bushbaby</name>
    <dbReference type="NCBI Taxonomy" id="30611"/>
    <lineage>
        <taxon>Eukaryota</taxon>
        <taxon>Metazoa</taxon>
        <taxon>Chordata</taxon>
        <taxon>Craniata</taxon>
        <taxon>Vertebrata</taxon>
        <taxon>Euteleostomi</taxon>
        <taxon>Mammalia</taxon>
        <taxon>Eutheria</taxon>
        <taxon>Euarchontoglires</taxon>
        <taxon>Primates</taxon>
        <taxon>Strepsirrhini</taxon>
        <taxon>Lorisiformes</taxon>
        <taxon>Galagidae</taxon>
        <taxon>Otolemur</taxon>
    </lineage>
</organism>
<evidence type="ECO:0000256" key="6">
    <source>
        <dbReference type="ARBA" id="ARBA00022989"/>
    </source>
</evidence>
<dbReference type="PANTHER" id="PTHR19229:SF139">
    <property type="entry name" value="ATP-BINDING CASSETTE, SUB-FAMILY A (ABC1), MEMBER 14"/>
    <property type="match status" value="1"/>
</dbReference>
<dbReference type="Pfam" id="PF00005">
    <property type="entry name" value="ABC_tran"/>
    <property type="match status" value="2"/>
</dbReference>
<dbReference type="EMBL" id="AAQR03077357">
    <property type="status" value="NOT_ANNOTATED_CDS"/>
    <property type="molecule type" value="Genomic_DNA"/>
</dbReference>
<reference evidence="11" key="1">
    <citation type="submission" date="2011-03" db="EMBL/GenBank/DDBJ databases">
        <title>Version 3 of the genome sequence of Otolemur garnettii (Bushbaby).</title>
        <authorList>
            <consortium name="The Broad Institute Genome Sequencing Platform"/>
            <person name="Di Palma F."/>
            <person name="Johnson J."/>
            <person name="Lander E.S."/>
            <person name="Lindblad-Toh K."/>
            <person name="Jaffe D.B."/>
            <person name="Gnerre S."/>
            <person name="MacCallum I."/>
            <person name="Przybylski D."/>
            <person name="Ribeiro F.J."/>
            <person name="Burton J.N."/>
            <person name="Walker B.J."/>
            <person name="Sharpe T."/>
            <person name="Hall G."/>
        </authorList>
    </citation>
    <scope>NUCLEOTIDE SEQUENCE [LARGE SCALE GENOMIC DNA]</scope>
</reference>
<keyword evidence="7 8" id="KW-0472">Membrane</keyword>
<evidence type="ECO:0000256" key="7">
    <source>
        <dbReference type="ARBA" id="ARBA00023136"/>
    </source>
</evidence>
<dbReference type="EMBL" id="AAQR03077354">
    <property type="status" value="NOT_ANNOTATED_CDS"/>
    <property type="molecule type" value="Genomic_DNA"/>
</dbReference>
<evidence type="ECO:0000256" key="2">
    <source>
        <dbReference type="ARBA" id="ARBA00022692"/>
    </source>
</evidence>
<dbReference type="Gene3D" id="3.40.50.300">
    <property type="entry name" value="P-loop containing nucleotide triphosphate hydrolases"/>
    <property type="match status" value="2"/>
</dbReference>
<dbReference type="InterPro" id="IPR026082">
    <property type="entry name" value="ABCA"/>
</dbReference>
<dbReference type="STRING" id="30611.ENSOGAP00000017681"/>
<keyword evidence="3" id="KW-0547">Nucleotide-binding</keyword>
<comment type="subcellular location">
    <subcellularLocation>
        <location evidence="1">Membrane</location>
        <topology evidence="1">Multi-pass membrane protein</topology>
    </subcellularLocation>
</comment>
<sequence length="1545" mass="176056">VKYHLRFRNLNALNNSLHPLIGSHNIDWDTSILFPIIPSIGPRNPLEADGGYPGYIREGFLAVQHSLDKAIMIYHNGRAAERMFDNVIILAQRFPYPAHYQDKYLMLFLVIFPWLAVFIFSLSELPLIRNITSEKQKKLKDYQLITGLTNFMIWAAYFIAGLLMFIIIVCAICMTLCLKIVRDRILQYSDPILIVIFFLSFVIASILFGFMISTFFNRAAFAVAAGSFLYFLKFPVTFTSKNSASLSVKLFSCLSLNTALTMGIETLVKMEMKRDGVQWNNAFSPVNQDDNITFAHITGMLLIDAILYGLLAWYVDAVFPGKYGVPKPWYFFLQSVDWFHSRSLLSTQSQVKSLLLSPCMDAKKLSLVHYLAVRQHLYYEFTLHNTKIIAADLSLNLYEGQITVLLGPNGAGKTTTLSILTSLLPFTRGKVCINGYDISTNTIQARKIMGFCPQDNLLFKKLTPSEHLYFYSVVKGVPPEKRSIEIKKVLTDFGLLHVCNVLSMNLSGGTKRKLSLSIALLGDSKVVILDEPTAGMDPVSRRATWDILQQYKESRTILLTTQQMDEADILGDRIAIMVKGTLRCCGSPVFLKRKYGVGYHVIMVKKPDCDIENIVQLINQHIPTASLESNVASELSFILPKEYTQRFEALFIELEKRQKELDIAGFGVSITTMEEVFLKVSYLSEFKEDKQSLLKSPSLMDQNTGEDKNRDMNVPGGERIYHHTLNEDSNVMLNTGCTLYIQQFYAMLVKKAIFTRRNWFVVLIQVLGLLGMSYITIGNFNLDMNIFKRKYNDEPARKMDLEQYGQTIVPVSISGHSDLTQNFTKHLKIMLKAKKQKLQEVQGDLQKYLVESQECFYSCIIALSIEVTRNKKKFTFWFNNEAYHSPSLSLAVLDNIIFMSLSGPDASITVSNKPQPQFTTLVKDKEKKMKGISISFNLLTGISILVSGFCFLTVTERVNNVKHMQFLRGIYVLNFWLSTLLWDLFIYFIACCLLLVVFIFIGLHILIEDYHFLDTLFIFLLFGWSNIPIVYLISFLFSSSTTAFVKIFLINQFLGILTLLPYSMLLKNGVILYSTKKSIMNALLPFPIFNFGVSISKYYNFQEEKISCFSSKNVSNSTRPKSLCLSSVIKLNTYSLEESAIGQNVIAMAALGLIFMFLIYLLETTLWRVKTFVLRYIFFGIYKRFYKDKVSLELPEVSKDEDVQNERGRVLEQRQELLNSPVFIDELTKIYFTFPPIVAIRNISLAIQKEDCFGLLGLNGAGKTTTFKILTGVETPTSGDLFMEGLSITKNILKVRSKIGYCPQYDALLHHMTARETMIMYARLRGISETKINLYVNNFLKMVNLEFHADKVINTYSTGTKRKLSAAIALIGNSPIVLLDEPSTGMDPIARRLLWNTVIQARESGKIIIITSQSMEECDVLCTRLAIMVQGKFVCLGSPQYLKNKFGNIYSLKVKFNTDTIENIIEDFKTFIVHVFPGSVLKHKNQRILNYYIPRKDNGWGKVFGILEKAKNQFGIEDYSFSQITLEQVFLSFANQDKTARDYER</sequence>
<keyword evidence="5" id="KW-1278">Translocase</keyword>
<dbReference type="GO" id="GO:0016887">
    <property type="term" value="F:ATP hydrolysis activity"/>
    <property type="evidence" value="ECO:0007669"/>
    <property type="project" value="InterPro"/>
</dbReference>
<dbReference type="eggNOG" id="KOG0059">
    <property type="taxonomic scope" value="Eukaryota"/>
</dbReference>
<dbReference type="GO" id="GO:0016020">
    <property type="term" value="C:membrane"/>
    <property type="evidence" value="ECO:0007669"/>
    <property type="project" value="UniProtKB-SubCell"/>
</dbReference>
<dbReference type="EMBL" id="AAQR03077358">
    <property type="status" value="NOT_ANNOTATED_CDS"/>
    <property type="molecule type" value="Genomic_DNA"/>
</dbReference>
<dbReference type="SUPFAM" id="SSF52540">
    <property type="entry name" value="P-loop containing nucleoside triphosphate hydrolases"/>
    <property type="match status" value="2"/>
</dbReference>
<feature type="transmembrane region" description="Helical" evidence="8">
    <location>
        <begin position="759"/>
        <end position="782"/>
    </location>
</feature>
<dbReference type="OMA" id="NFGMSIS"/>
<dbReference type="EMBL" id="AAQR03077352">
    <property type="status" value="NOT_ANNOTATED_CDS"/>
    <property type="molecule type" value="Genomic_DNA"/>
</dbReference>
<dbReference type="EMBL" id="AAQR03077361">
    <property type="status" value="NOT_ANNOTATED_CDS"/>
    <property type="molecule type" value="Genomic_DNA"/>
</dbReference>
<feature type="transmembrane region" description="Helical" evidence="8">
    <location>
        <begin position="193"/>
        <end position="212"/>
    </location>
</feature>
<dbReference type="SMART" id="SM00382">
    <property type="entry name" value="AAA"/>
    <property type="match status" value="2"/>
</dbReference>
<feature type="transmembrane region" description="Helical" evidence="8">
    <location>
        <begin position="294"/>
        <end position="315"/>
    </location>
</feature>
<feature type="transmembrane region" description="Helical" evidence="8">
    <location>
        <begin position="104"/>
        <end position="127"/>
    </location>
</feature>
<feature type="domain" description="ABC transporter" evidence="9">
    <location>
        <begin position="1222"/>
        <end position="1455"/>
    </location>
</feature>
<dbReference type="PANTHER" id="PTHR19229">
    <property type="entry name" value="ATP-BINDING CASSETTE TRANSPORTER SUBFAMILY A ABCA"/>
    <property type="match status" value="1"/>
</dbReference>
<feature type="transmembrane region" description="Helical" evidence="8">
    <location>
        <begin position="1016"/>
        <end position="1037"/>
    </location>
</feature>
<dbReference type="InterPro" id="IPR003593">
    <property type="entry name" value="AAA+_ATPase"/>
</dbReference>
<dbReference type="Proteomes" id="UP000005225">
    <property type="component" value="Unassembled WGS sequence"/>
</dbReference>
<feature type="transmembrane region" description="Helical" evidence="8">
    <location>
        <begin position="1043"/>
        <end position="1066"/>
    </location>
</feature>
<keyword evidence="4" id="KW-0067">ATP-binding</keyword>
<evidence type="ECO:0000313" key="10">
    <source>
        <dbReference type="Ensembl" id="ENSOGAP00000017681.1"/>
    </source>
</evidence>
<dbReference type="GO" id="GO:0005319">
    <property type="term" value="F:lipid transporter activity"/>
    <property type="evidence" value="ECO:0007669"/>
    <property type="project" value="TreeGrafter"/>
</dbReference>
<evidence type="ECO:0000256" key="4">
    <source>
        <dbReference type="ARBA" id="ARBA00022840"/>
    </source>
</evidence>
<dbReference type="EMBL" id="AAQR03077356">
    <property type="status" value="NOT_ANNOTATED_CDS"/>
    <property type="molecule type" value="Genomic_DNA"/>
</dbReference>
<dbReference type="FunFam" id="3.40.50.300:FF:000933">
    <property type="entry name" value="ABC transporter A family member 7"/>
    <property type="match status" value="1"/>
</dbReference>
<feature type="domain" description="ABC transporter" evidence="9">
    <location>
        <begin position="368"/>
        <end position="604"/>
    </location>
</feature>
<dbReference type="GeneTree" id="ENSGT00940000164007"/>
<dbReference type="InParanoid" id="H0XNJ0"/>